<keyword evidence="3" id="KW-1185">Reference proteome</keyword>
<organism evidence="2 3">
    <name type="scientific">Candidatus Mancarchaeum acidiphilum</name>
    <dbReference type="NCBI Taxonomy" id="1920749"/>
    <lineage>
        <taxon>Archaea</taxon>
        <taxon>Candidatus Micrarchaeota</taxon>
        <taxon>Candidatus Mancarchaeum</taxon>
    </lineage>
</organism>
<evidence type="ECO:0000313" key="2">
    <source>
        <dbReference type="EMBL" id="ASI13483.1"/>
    </source>
</evidence>
<evidence type="ECO:0000256" key="1">
    <source>
        <dbReference type="SAM" id="Phobius"/>
    </source>
</evidence>
<keyword evidence="1" id="KW-0472">Membrane</keyword>
<dbReference type="GeneID" id="33313704"/>
<dbReference type="EMBL" id="CP019964">
    <property type="protein sequence ID" value="ASI13483.1"/>
    <property type="molecule type" value="Genomic_DNA"/>
</dbReference>
<feature type="transmembrane region" description="Helical" evidence="1">
    <location>
        <begin position="546"/>
        <end position="568"/>
    </location>
</feature>
<gene>
    <name evidence="2" type="ORF">Mia14_0145</name>
</gene>
<dbReference type="RefSeq" id="WP_088819650.1">
    <property type="nucleotide sequence ID" value="NZ_CP019964.1"/>
</dbReference>
<protein>
    <submittedName>
        <fullName evidence="2">Membrane protein</fullName>
    </submittedName>
</protein>
<dbReference type="Proteomes" id="UP000197679">
    <property type="component" value="Chromosome"/>
</dbReference>
<dbReference type="KEGG" id="marh:Mia14_0145"/>
<feature type="transmembrane region" description="Helical" evidence="1">
    <location>
        <begin position="505"/>
        <end position="525"/>
    </location>
</feature>
<evidence type="ECO:0000313" key="3">
    <source>
        <dbReference type="Proteomes" id="UP000197679"/>
    </source>
</evidence>
<proteinExistence type="predicted"/>
<keyword evidence="1" id="KW-0812">Transmembrane</keyword>
<keyword evidence="1" id="KW-1133">Transmembrane helix</keyword>
<accession>A0A218NLY4</accession>
<reference evidence="2 3" key="1">
    <citation type="journal article" date="2017" name="Nat. Commun.">
        <title>'ARMAN' archaea depend on association with euryarchaeal host in culture and in situ.</title>
        <authorList>
            <person name="Golyshina O."/>
            <person name="Toshchakov S."/>
            <person name="Makarova K."/>
            <person name="Gavrilov S."/>
            <person name="Korzhenkov A."/>
            <person name="La Cono V."/>
            <person name="Arcadi E."/>
            <person name="Nechitaylo T."/>
            <person name="Ferrer M."/>
            <person name="Kublanov I."/>
            <person name="Wolf Y."/>
            <person name="Yakimov M."/>
            <person name="Golyshin P."/>
            <person name="Slesarev A."/>
            <person name="Kozyavkin S."/>
        </authorList>
    </citation>
    <scope>NUCLEOTIDE SEQUENCE [LARGE SCALE GENOMIC DNA]</scope>
    <source>
        <strain evidence="2 3">Mia14</strain>
    </source>
</reference>
<dbReference type="AlphaFoldDB" id="A0A218NLY4"/>
<sequence length="687" mass="74772">MSYLRILLLAVISLSLIGMSSSYAASVTPVSINASLSSYLSTYIPNSTIKSSTFVSFEFDNGRYIIMNVTPSEHILLNVTDSHYSFILNNTTAKAIITPILIDLYYPNSSVINSMKNDISEYESYSAPAINSCKVSTGLNEYTFTVANGGYSCETVPRCAADYVATGGMGGILSTAIFTFSDQTTALNNSYTNVVQLLDSLNHTNFNTNIDMVRSNISQISELSAKLPQSALFPLPSDIPNSELNLCTLSATAPYYCLSMGLCTSTPQFNFSYLNNINSTLQSLSMLPVSGSNLNSYVSNMTELASSYVEPVVIKEETGRFNSLINSTSGAYNKSVNESELLLSKFSNSSLSSSLSTLKTVYSYVLGHGINQNLTAAGNEINASLNNNTLVYSKVISTYNPVYNKSINTTGLVVSKELNYLDPPPKLVNLALQQEMLDQQFSNRLNESQLIALNASMQSVYNQTRVYGSYFNGPSFVKSLDSFFIVPFESGYSTSLSSKESSAPYYAMLLSFIIGIIVLFIIYYFTYFKLSRSKKIKVNKVVRNTWAAIFIVLFVIVLIYSYATYAVAASANSFLPFYSFSSMLNNTHTAYIALNKSALLESECANSIKSDFVNKTFTLVGLNKGACSIDGVSYTHCLSYLAGTGSPVIVLNSTGNSIVYKGLYGNILYVNGASAQGNKCYAGSALN</sequence>
<name>A0A218NLY4_9ARCH</name>